<reference evidence="3" key="1">
    <citation type="submission" date="2014-09" db="EMBL/GenBank/DDBJ databases">
        <authorList>
            <person name="Magalhaes I.L.F."/>
            <person name="Oliveira U."/>
            <person name="Santos F.R."/>
            <person name="Vidigal T.H.D.A."/>
            <person name="Brescovit A.D."/>
            <person name="Santos A.J."/>
        </authorList>
    </citation>
    <scope>NUCLEOTIDE SEQUENCE</scope>
    <source>
        <tissue evidence="3">Shoot tissue taken approximately 20 cm above the soil surface</tissue>
    </source>
</reference>
<feature type="region of interest" description="Disordered" evidence="1">
    <location>
        <begin position="12"/>
        <end position="33"/>
    </location>
</feature>
<evidence type="ECO:0000256" key="1">
    <source>
        <dbReference type="SAM" id="MobiDB-lite"/>
    </source>
</evidence>
<evidence type="ECO:0000313" key="3">
    <source>
        <dbReference type="EMBL" id="JAD80826.1"/>
    </source>
</evidence>
<reference evidence="3" key="2">
    <citation type="journal article" date="2015" name="Data Brief">
        <title>Shoot transcriptome of the giant reed, Arundo donax.</title>
        <authorList>
            <person name="Barrero R.A."/>
            <person name="Guerrero F.D."/>
            <person name="Moolhuijzen P."/>
            <person name="Goolsby J.A."/>
            <person name="Tidwell J."/>
            <person name="Bellgard S.E."/>
            <person name="Bellgard M.I."/>
        </authorList>
    </citation>
    <scope>NUCLEOTIDE SEQUENCE</scope>
    <source>
        <tissue evidence="3">Shoot tissue taken approximately 20 cm above the soil surface</tissue>
    </source>
</reference>
<name>A0A0A9CYY7_ARUDO</name>
<dbReference type="AlphaFoldDB" id="A0A0A9CYY7"/>
<proteinExistence type="predicted"/>
<dbReference type="InterPro" id="IPR056594">
    <property type="entry name" value="AT5G49610-like_b-prop"/>
</dbReference>
<dbReference type="EMBL" id="GBRH01217069">
    <property type="protein sequence ID" value="JAD80826.1"/>
    <property type="molecule type" value="Transcribed_RNA"/>
</dbReference>
<protein>
    <recommendedName>
        <fullName evidence="2">F-box protein AT5G49610-like beta-propeller domain-containing protein</fullName>
    </recommendedName>
</protein>
<feature type="domain" description="F-box protein AT5G49610-like beta-propeller" evidence="2">
    <location>
        <begin position="3"/>
        <end position="168"/>
    </location>
</feature>
<dbReference type="Pfam" id="PF23635">
    <property type="entry name" value="Beta-prop_AT5G49610-like"/>
    <property type="match status" value="1"/>
</dbReference>
<feature type="compositionally biased region" description="Pro residues" evidence="1">
    <location>
        <begin position="16"/>
        <end position="25"/>
    </location>
</feature>
<organism evidence="3">
    <name type="scientific">Arundo donax</name>
    <name type="common">Giant reed</name>
    <name type="synonym">Donax arundinaceus</name>
    <dbReference type="NCBI Taxonomy" id="35708"/>
    <lineage>
        <taxon>Eukaryota</taxon>
        <taxon>Viridiplantae</taxon>
        <taxon>Streptophyta</taxon>
        <taxon>Embryophyta</taxon>
        <taxon>Tracheophyta</taxon>
        <taxon>Spermatophyta</taxon>
        <taxon>Magnoliopsida</taxon>
        <taxon>Liliopsida</taxon>
        <taxon>Poales</taxon>
        <taxon>Poaceae</taxon>
        <taxon>PACMAD clade</taxon>
        <taxon>Arundinoideae</taxon>
        <taxon>Arundineae</taxon>
        <taxon>Arundo</taxon>
    </lineage>
</organism>
<evidence type="ECO:0000259" key="2">
    <source>
        <dbReference type="Pfam" id="PF23635"/>
    </source>
</evidence>
<sequence length="179" mass="19446">MPTTYAIRSLLHPAPDKPLPQPPPSSSRSLLRNQSGTCNGRSHLLLEDDGDAVSCLCLYLSYNGEEIGASFSILQSGVWGVVRSSVTELPQRLFSTIVAQKLLVGSKFYIMTTLGYILGLDLTTASFFTVKLPGGARDSTTLKLSRPQHAGLYLLEAKGFQLSIWHGDGLELSYADTRV</sequence>
<accession>A0A0A9CYY7</accession>